<name>A0A0P1F6V0_THAGE</name>
<dbReference type="EMBL" id="CYSA01000008">
    <property type="protein sequence ID" value="CUH63575.1"/>
    <property type="molecule type" value="Genomic_DNA"/>
</dbReference>
<evidence type="ECO:0000313" key="1">
    <source>
        <dbReference type="EMBL" id="CUH63575.1"/>
    </source>
</evidence>
<accession>A0A0P1F6V0</accession>
<sequence length="38" mass="4260">MLTRQRSDSADMGERRASVKLWFKSDRAISMSSTSPVA</sequence>
<keyword evidence="2" id="KW-1185">Reference proteome</keyword>
<reference evidence="1 2" key="1">
    <citation type="submission" date="2015-09" db="EMBL/GenBank/DDBJ databases">
        <authorList>
            <consortium name="Swine Surveillance"/>
        </authorList>
    </citation>
    <scope>NUCLEOTIDE SEQUENCE [LARGE SCALE GENOMIC DNA]</scope>
    <source>
        <strain evidence="1 2">CECT 4357</strain>
    </source>
</reference>
<dbReference type="Proteomes" id="UP000051587">
    <property type="component" value="Unassembled WGS sequence"/>
</dbReference>
<protein>
    <submittedName>
        <fullName evidence="1">Uncharacterized protein</fullName>
    </submittedName>
</protein>
<gene>
    <name evidence="1" type="ORF">TG4357_00762</name>
</gene>
<evidence type="ECO:0000313" key="2">
    <source>
        <dbReference type="Proteomes" id="UP000051587"/>
    </source>
</evidence>
<proteinExistence type="predicted"/>
<dbReference type="AlphaFoldDB" id="A0A0P1F6V0"/>
<organism evidence="1 2">
    <name type="scientific">Thalassovita gelatinovora</name>
    <name type="common">Thalassobius gelatinovorus</name>
    <dbReference type="NCBI Taxonomy" id="53501"/>
    <lineage>
        <taxon>Bacteria</taxon>
        <taxon>Pseudomonadati</taxon>
        <taxon>Pseudomonadota</taxon>
        <taxon>Alphaproteobacteria</taxon>
        <taxon>Rhodobacterales</taxon>
        <taxon>Roseobacteraceae</taxon>
        <taxon>Thalassovita</taxon>
    </lineage>
</organism>